<organism evidence="1 2">
    <name type="scientific">Rubrobacter tropicus</name>
    <dbReference type="NCBI Taxonomy" id="2653851"/>
    <lineage>
        <taxon>Bacteria</taxon>
        <taxon>Bacillati</taxon>
        <taxon>Actinomycetota</taxon>
        <taxon>Rubrobacteria</taxon>
        <taxon>Rubrobacterales</taxon>
        <taxon>Rubrobacteraceae</taxon>
        <taxon>Rubrobacter</taxon>
    </lineage>
</organism>
<dbReference type="AlphaFoldDB" id="A0A6G8QAC6"/>
<sequence>MTTRTRHLAAVLALLILLVVSVGLVAPTDAASATGKRPAVARLISAAGQISPSLARLEAGLQLVPRGSVLTSAGRLRPAADLGAWARSRGYARVTPELGDALAEGSAPDATTRDWTRCYERGNGAAVICPDGFIEVN</sequence>
<protein>
    <submittedName>
        <fullName evidence="1">Uncharacterized protein</fullName>
    </submittedName>
</protein>
<keyword evidence="2" id="KW-1185">Reference proteome</keyword>
<reference evidence="1 2" key="1">
    <citation type="submission" date="2019-10" db="EMBL/GenBank/DDBJ databases">
        <title>Rubrobacter sp nov SCSIO 52090 isolated from a deep-sea sediment in the South China Sea.</title>
        <authorList>
            <person name="Chen R.W."/>
        </authorList>
    </citation>
    <scope>NUCLEOTIDE SEQUENCE [LARGE SCALE GENOMIC DNA]</scope>
    <source>
        <strain evidence="1 2">SCSIO 52909</strain>
    </source>
</reference>
<evidence type="ECO:0000313" key="2">
    <source>
        <dbReference type="Proteomes" id="UP000501452"/>
    </source>
</evidence>
<gene>
    <name evidence="1" type="ORF">GBA63_11910</name>
</gene>
<dbReference type="Proteomes" id="UP000501452">
    <property type="component" value="Chromosome"/>
</dbReference>
<name>A0A6G8QAC6_9ACTN</name>
<dbReference type="KEGG" id="rub:GBA63_11910"/>
<dbReference type="RefSeq" id="WP_166176386.1">
    <property type="nucleotide sequence ID" value="NZ_CP045119.1"/>
</dbReference>
<evidence type="ECO:0000313" key="1">
    <source>
        <dbReference type="EMBL" id="QIN83267.1"/>
    </source>
</evidence>
<accession>A0A6G8QAC6</accession>
<proteinExistence type="predicted"/>
<dbReference type="EMBL" id="CP045119">
    <property type="protein sequence ID" value="QIN83267.1"/>
    <property type="molecule type" value="Genomic_DNA"/>
</dbReference>